<proteinExistence type="predicted"/>
<gene>
    <name evidence="1" type="ORF">E2C01_051033</name>
</gene>
<accession>A0A5B7GAI5</accession>
<dbReference type="AlphaFoldDB" id="A0A5B7GAI5"/>
<sequence>MCFFHSYGHTCHRYGIILGLTGAFFLIRDGRLLPPLVQAPQPLTQAGSTGGPGPMVQWSTAGVRLNNAHFPPRLQHNAPVDVTESK</sequence>
<comment type="caution">
    <text evidence="1">The sequence shown here is derived from an EMBL/GenBank/DDBJ whole genome shotgun (WGS) entry which is preliminary data.</text>
</comment>
<evidence type="ECO:0000313" key="2">
    <source>
        <dbReference type="Proteomes" id="UP000324222"/>
    </source>
</evidence>
<keyword evidence="2" id="KW-1185">Reference proteome</keyword>
<reference evidence="1 2" key="1">
    <citation type="submission" date="2019-05" db="EMBL/GenBank/DDBJ databases">
        <title>Another draft genome of Portunus trituberculatus and its Hox gene families provides insights of decapod evolution.</title>
        <authorList>
            <person name="Jeong J.-H."/>
            <person name="Song I."/>
            <person name="Kim S."/>
            <person name="Choi T."/>
            <person name="Kim D."/>
            <person name="Ryu S."/>
            <person name="Kim W."/>
        </authorList>
    </citation>
    <scope>NUCLEOTIDE SEQUENCE [LARGE SCALE GENOMIC DNA]</scope>
    <source>
        <tissue evidence="1">Muscle</tissue>
    </source>
</reference>
<organism evidence="1 2">
    <name type="scientific">Portunus trituberculatus</name>
    <name type="common">Swimming crab</name>
    <name type="synonym">Neptunus trituberculatus</name>
    <dbReference type="NCBI Taxonomy" id="210409"/>
    <lineage>
        <taxon>Eukaryota</taxon>
        <taxon>Metazoa</taxon>
        <taxon>Ecdysozoa</taxon>
        <taxon>Arthropoda</taxon>
        <taxon>Crustacea</taxon>
        <taxon>Multicrustacea</taxon>
        <taxon>Malacostraca</taxon>
        <taxon>Eumalacostraca</taxon>
        <taxon>Eucarida</taxon>
        <taxon>Decapoda</taxon>
        <taxon>Pleocyemata</taxon>
        <taxon>Brachyura</taxon>
        <taxon>Eubrachyura</taxon>
        <taxon>Portunoidea</taxon>
        <taxon>Portunidae</taxon>
        <taxon>Portuninae</taxon>
        <taxon>Portunus</taxon>
    </lineage>
</organism>
<dbReference type="EMBL" id="VSRR010014475">
    <property type="protein sequence ID" value="MPC57061.1"/>
    <property type="molecule type" value="Genomic_DNA"/>
</dbReference>
<name>A0A5B7GAI5_PORTR</name>
<dbReference type="Proteomes" id="UP000324222">
    <property type="component" value="Unassembled WGS sequence"/>
</dbReference>
<evidence type="ECO:0000313" key="1">
    <source>
        <dbReference type="EMBL" id="MPC57061.1"/>
    </source>
</evidence>
<protein>
    <submittedName>
        <fullName evidence="1">Uncharacterized protein</fullName>
    </submittedName>
</protein>